<dbReference type="EMBL" id="JAUIQD010000005">
    <property type="protein sequence ID" value="KAK3349373.1"/>
    <property type="molecule type" value="Genomic_DNA"/>
</dbReference>
<keyword evidence="2" id="KW-1185">Reference proteome</keyword>
<gene>
    <name evidence="1" type="ORF">B0T25DRAFT_547859</name>
</gene>
<evidence type="ECO:0000313" key="1">
    <source>
        <dbReference type="EMBL" id="KAK3349373.1"/>
    </source>
</evidence>
<evidence type="ECO:0000313" key="2">
    <source>
        <dbReference type="Proteomes" id="UP001275084"/>
    </source>
</evidence>
<accession>A0AAJ0MCC7</accession>
<reference evidence="1" key="2">
    <citation type="submission" date="2023-06" db="EMBL/GenBank/DDBJ databases">
        <authorList>
            <consortium name="Lawrence Berkeley National Laboratory"/>
            <person name="Haridas S."/>
            <person name="Hensen N."/>
            <person name="Bonometti L."/>
            <person name="Westerberg I."/>
            <person name="Brannstrom I.O."/>
            <person name="Guillou S."/>
            <person name="Cros-Aarteil S."/>
            <person name="Calhoun S."/>
            <person name="Kuo A."/>
            <person name="Mondo S."/>
            <person name="Pangilinan J."/>
            <person name="Riley R."/>
            <person name="Labutti K."/>
            <person name="Andreopoulos B."/>
            <person name="Lipzen A."/>
            <person name="Chen C."/>
            <person name="Yanf M."/>
            <person name="Daum C."/>
            <person name="Ng V."/>
            <person name="Clum A."/>
            <person name="Steindorff A."/>
            <person name="Ohm R."/>
            <person name="Martin F."/>
            <person name="Silar P."/>
            <person name="Natvig D."/>
            <person name="Lalanne C."/>
            <person name="Gautier V."/>
            <person name="Ament-Velasquez S.L."/>
            <person name="Kruys A."/>
            <person name="Hutchinson M.I."/>
            <person name="Powell A.J."/>
            <person name="Barry K."/>
            <person name="Miller A.N."/>
            <person name="Grigoriev I.V."/>
            <person name="Debuchy R."/>
            <person name="Gladieux P."/>
            <person name="Thoren M.H."/>
            <person name="Johannesson H."/>
        </authorList>
    </citation>
    <scope>NUCLEOTIDE SEQUENCE</scope>
    <source>
        <strain evidence="1">CBS 955.72</strain>
    </source>
</reference>
<sequence length="185" mass="20944">MGRPPAPFLIPEHHRRHCHRLDFCVCGASIRGGGTLSRAQVRLWFFPTGICGDVTPHAFMVDPLPPARPRHCPKRLYIAILRFRRHQLKALPDMILQSIRMKTRTSGRQQSGRFKEHLYWYALDSGFIGVGLRHISLNGRQYSGKEMVVKLLLEKGATTEAEDGDRQPSLQLGAGNREEVVAKLL</sequence>
<dbReference type="Proteomes" id="UP001275084">
    <property type="component" value="Unassembled WGS sequence"/>
</dbReference>
<reference evidence="1" key="1">
    <citation type="journal article" date="2023" name="Mol. Phylogenet. Evol.">
        <title>Genome-scale phylogeny and comparative genomics of the fungal order Sordariales.</title>
        <authorList>
            <person name="Hensen N."/>
            <person name="Bonometti L."/>
            <person name="Westerberg I."/>
            <person name="Brannstrom I.O."/>
            <person name="Guillou S."/>
            <person name="Cros-Aarteil S."/>
            <person name="Calhoun S."/>
            <person name="Haridas S."/>
            <person name="Kuo A."/>
            <person name="Mondo S."/>
            <person name="Pangilinan J."/>
            <person name="Riley R."/>
            <person name="LaButti K."/>
            <person name="Andreopoulos B."/>
            <person name="Lipzen A."/>
            <person name="Chen C."/>
            <person name="Yan M."/>
            <person name="Daum C."/>
            <person name="Ng V."/>
            <person name="Clum A."/>
            <person name="Steindorff A."/>
            <person name="Ohm R.A."/>
            <person name="Martin F."/>
            <person name="Silar P."/>
            <person name="Natvig D.O."/>
            <person name="Lalanne C."/>
            <person name="Gautier V."/>
            <person name="Ament-Velasquez S.L."/>
            <person name="Kruys A."/>
            <person name="Hutchinson M.I."/>
            <person name="Powell A.J."/>
            <person name="Barry K."/>
            <person name="Miller A.N."/>
            <person name="Grigoriev I.V."/>
            <person name="Debuchy R."/>
            <person name="Gladieux P."/>
            <person name="Hiltunen Thoren M."/>
            <person name="Johannesson H."/>
        </authorList>
    </citation>
    <scope>NUCLEOTIDE SEQUENCE</scope>
    <source>
        <strain evidence="1">CBS 955.72</strain>
    </source>
</reference>
<name>A0AAJ0MCC7_9PEZI</name>
<comment type="caution">
    <text evidence="1">The sequence shown here is derived from an EMBL/GenBank/DDBJ whole genome shotgun (WGS) entry which is preliminary data.</text>
</comment>
<dbReference type="AlphaFoldDB" id="A0AAJ0MCC7"/>
<protein>
    <submittedName>
        <fullName evidence="1">Uncharacterized protein</fullName>
    </submittedName>
</protein>
<organism evidence="1 2">
    <name type="scientific">Lasiosphaeria hispida</name>
    <dbReference type="NCBI Taxonomy" id="260671"/>
    <lineage>
        <taxon>Eukaryota</taxon>
        <taxon>Fungi</taxon>
        <taxon>Dikarya</taxon>
        <taxon>Ascomycota</taxon>
        <taxon>Pezizomycotina</taxon>
        <taxon>Sordariomycetes</taxon>
        <taxon>Sordariomycetidae</taxon>
        <taxon>Sordariales</taxon>
        <taxon>Lasiosphaeriaceae</taxon>
        <taxon>Lasiosphaeria</taxon>
    </lineage>
</organism>
<proteinExistence type="predicted"/>